<feature type="compositionally biased region" description="Basic and acidic residues" evidence="1">
    <location>
        <begin position="165"/>
        <end position="174"/>
    </location>
</feature>
<gene>
    <name evidence="2" type="ORF">PXEA_LOCUS37030</name>
</gene>
<keyword evidence="3" id="KW-1185">Reference proteome</keyword>
<name>A0A3S5FHC4_9PLAT</name>
<reference evidence="2" key="1">
    <citation type="submission" date="2018-11" db="EMBL/GenBank/DDBJ databases">
        <authorList>
            <consortium name="Pathogen Informatics"/>
        </authorList>
    </citation>
    <scope>NUCLEOTIDE SEQUENCE</scope>
</reference>
<dbReference type="Proteomes" id="UP000784294">
    <property type="component" value="Unassembled WGS sequence"/>
</dbReference>
<evidence type="ECO:0000256" key="1">
    <source>
        <dbReference type="SAM" id="MobiDB-lite"/>
    </source>
</evidence>
<dbReference type="EMBL" id="CAAALY010283048">
    <property type="protein sequence ID" value="VEL43590.1"/>
    <property type="molecule type" value="Genomic_DNA"/>
</dbReference>
<comment type="caution">
    <text evidence="2">The sequence shown here is derived from an EMBL/GenBank/DDBJ whole genome shotgun (WGS) entry which is preliminary data.</text>
</comment>
<evidence type="ECO:0000313" key="3">
    <source>
        <dbReference type="Proteomes" id="UP000784294"/>
    </source>
</evidence>
<sequence>MLPTARGTADCLPAGLSAPVSLFGPAGVEHLRRYAPISTTGCLSDLSSPSQADIIRRGHRSVGCLYDLTPIIRLSTSQLEAEIDAVRLSTLSNPMESGDIYSDIHSEDRKTSMNVQSHILVPIQPSSIALNSALPLLTNLGHYRGPQPKRTKQSTSGYGTRKGKQNNDENHDQENPNGLMNNFTIDSKVEKDCMNESEAAIRLVDSHSCLELVARFPFPVWLSQLQLTTSEDAPFALAGPSAISLQFYRDLPNPFSCSTDSMLCPDITEVCSWRSRAVLTGIFGIDGFCGTSQIHAQPANGGFLPRPYSFQPRMDTAFSSRTSALKGNKSRLELKPTRNYATRTSNLGNSKVSLSARHAKLTFPACLVTHVLVRLYAESEDEQNLTYTLNTHISELPQTDRRQIRLAEITFFGRLTGTASSVSKLPKTDLNLSIPISRNFEQPDLTISDHNFLLESVPSNS</sequence>
<protein>
    <submittedName>
        <fullName evidence="2">Uncharacterized protein</fullName>
    </submittedName>
</protein>
<accession>A0A3S5FHC4</accession>
<evidence type="ECO:0000313" key="2">
    <source>
        <dbReference type="EMBL" id="VEL43590.1"/>
    </source>
</evidence>
<proteinExistence type="predicted"/>
<dbReference type="AlphaFoldDB" id="A0A3S5FHC4"/>
<feature type="region of interest" description="Disordered" evidence="1">
    <location>
        <begin position="141"/>
        <end position="180"/>
    </location>
</feature>
<organism evidence="2 3">
    <name type="scientific">Protopolystoma xenopodis</name>
    <dbReference type="NCBI Taxonomy" id="117903"/>
    <lineage>
        <taxon>Eukaryota</taxon>
        <taxon>Metazoa</taxon>
        <taxon>Spiralia</taxon>
        <taxon>Lophotrochozoa</taxon>
        <taxon>Platyhelminthes</taxon>
        <taxon>Monogenea</taxon>
        <taxon>Polyopisthocotylea</taxon>
        <taxon>Polystomatidea</taxon>
        <taxon>Polystomatidae</taxon>
        <taxon>Protopolystoma</taxon>
    </lineage>
</organism>